<sequence>MVEPPAAAATSESDTTGNTNTPSPSSSSSSSSSKKRARDNNNNSNSSSNKHSVYRGVRMRTWGKWVSEIREPRKKNRIWLGTFATAEMAARAHDVAALTIKGSSAILNFPELAATLPRPASNSPRDVQAAAAKAASMEAPPRTPPSPASTPAEDDLGEIVELPPLGTSFDSPIDPMSTEFVFLDMDDGWPYSHPWYHGIYDGGYLISDINNMVSMQESESMLLSLWPST</sequence>
<dbReference type="AlphaFoldDB" id="A0A445J371"/>
<feature type="compositionally biased region" description="Low complexity" evidence="8">
    <location>
        <begin position="40"/>
        <end position="49"/>
    </location>
</feature>
<dbReference type="InterPro" id="IPR001471">
    <property type="entry name" value="AP2/ERF_dom"/>
</dbReference>
<evidence type="ECO:0000256" key="5">
    <source>
        <dbReference type="ARBA" id="ARBA00023163"/>
    </source>
</evidence>
<dbReference type="Pfam" id="PF00847">
    <property type="entry name" value="AP2"/>
    <property type="match status" value="1"/>
</dbReference>
<dbReference type="GO" id="GO:0003677">
    <property type="term" value="F:DNA binding"/>
    <property type="evidence" value="ECO:0007669"/>
    <property type="project" value="UniProtKB-KW"/>
</dbReference>
<dbReference type="CDD" id="cd00018">
    <property type="entry name" value="AP2"/>
    <property type="match status" value="1"/>
</dbReference>
<dbReference type="SUPFAM" id="SSF54171">
    <property type="entry name" value="DNA-binding domain"/>
    <property type="match status" value="1"/>
</dbReference>
<evidence type="ECO:0000256" key="2">
    <source>
        <dbReference type="ARBA" id="ARBA00023015"/>
    </source>
</evidence>
<dbReference type="InterPro" id="IPR051032">
    <property type="entry name" value="AP2/ERF_TF_ERF_subfamily"/>
</dbReference>
<organism evidence="10 11">
    <name type="scientific">Glycine soja</name>
    <name type="common">Wild soybean</name>
    <dbReference type="NCBI Taxonomy" id="3848"/>
    <lineage>
        <taxon>Eukaryota</taxon>
        <taxon>Viridiplantae</taxon>
        <taxon>Streptophyta</taxon>
        <taxon>Embryophyta</taxon>
        <taxon>Tracheophyta</taxon>
        <taxon>Spermatophyta</taxon>
        <taxon>Magnoliopsida</taxon>
        <taxon>eudicotyledons</taxon>
        <taxon>Gunneridae</taxon>
        <taxon>Pentapetalae</taxon>
        <taxon>rosids</taxon>
        <taxon>fabids</taxon>
        <taxon>Fabales</taxon>
        <taxon>Fabaceae</taxon>
        <taxon>Papilionoideae</taxon>
        <taxon>50 kb inversion clade</taxon>
        <taxon>NPAAA clade</taxon>
        <taxon>indigoferoid/millettioid clade</taxon>
        <taxon>Phaseoleae</taxon>
        <taxon>Glycine</taxon>
        <taxon>Glycine subgen. Soja</taxon>
    </lineage>
</organism>
<dbReference type="EMBL" id="QZWG01000009">
    <property type="protein sequence ID" value="RZB92836.1"/>
    <property type="molecule type" value="Genomic_DNA"/>
</dbReference>
<keyword evidence="6" id="KW-0539">Nucleus</keyword>
<dbReference type="PANTHER" id="PTHR31985">
    <property type="entry name" value="ETHYLENE-RESPONSIVE TRANSCRIPTION FACTOR ERF042-RELATED"/>
    <property type="match status" value="1"/>
</dbReference>
<dbReference type="SMART" id="SM00380">
    <property type="entry name" value="AP2"/>
    <property type="match status" value="1"/>
</dbReference>
<keyword evidence="5" id="KW-0804">Transcription</keyword>
<dbReference type="InterPro" id="IPR016177">
    <property type="entry name" value="DNA-bd_dom_sf"/>
</dbReference>
<feature type="domain" description="AP2/ERF" evidence="9">
    <location>
        <begin position="53"/>
        <end position="110"/>
    </location>
</feature>
<dbReference type="Gramene" id="XM_028324414.1">
    <property type="protein sequence ID" value="XP_028180215.1"/>
    <property type="gene ID" value="LOC114367266"/>
</dbReference>
<name>A0A445J371_GLYSO</name>
<keyword evidence="3" id="KW-0238">DNA-binding</keyword>
<dbReference type="PROSITE" id="PS51032">
    <property type="entry name" value="AP2_ERF"/>
    <property type="match status" value="1"/>
</dbReference>
<keyword evidence="11" id="KW-1185">Reference proteome</keyword>
<evidence type="ECO:0000256" key="6">
    <source>
        <dbReference type="ARBA" id="ARBA00023242"/>
    </source>
</evidence>
<keyword evidence="2" id="KW-0805">Transcription regulation</keyword>
<accession>A0A445J371</accession>
<dbReference type="PANTHER" id="PTHR31985:SF299">
    <property type="entry name" value="AP2 DOMAIN CLASS TRANSCRIPTION FACTOR"/>
    <property type="match status" value="1"/>
</dbReference>
<dbReference type="SMR" id="A0A445J371"/>
<evidence type="ECO:0000256" key="1">
    <source>
        <dbReference type="ARBA" id="ARBA00004123"/>
    </source>
</evidence>
<dbReference type="Gene3D" id="3.30.730.10">
    <property type="entry name" value="AP2/ERF domain"/>
    <property type="match status" value="1"/>
</dbReference>
<evidence type="ECO:0000313" key="11">
    <source>
        <dbReference type="Proteomes" id="UP000289340"/>
    </source>
</evidence>
<proteinExistence type="inferred from homology"/>
<evidence type="ECO:0000256" key="3">
    <source>
        <dbReference type="ARBA" id="ARBA00023125"/>
    </source>
</evidence>
<protein>
    <submittedName>
        <fullName evidence="10">Dehydration-responsive element-binding protein 3</fullName>
    </submittedName>
</protein>
<dbReference type="InterPro" id="IPR036955">
    <property type="entry name" value="AP2/ERF_dom_sf"/>
</dbReference>
<dbReference type="GO" id="GO:0003700">
    <property type="term" value="F:DNA-binding transcription factor activity"/>
    <property type="evidence" value="ECO:0007669"/>
    <property type="project" value="InterPro"/>
</dbReference>
<evidence type="ECO:0000259" key="9">
    <source>
        <dbReference type="PROSITE" id="PS51032"/>
    </source>
</evidence>
<dbReference type="GO" id="GO:0005634">
    <property type="term" value="C:nucleus"/>
    <property type="evidence" value="ECO:0007669"/>
    <property type="project" value="UniProtKB-SubCell"/>
</dbReference>
<reference evidence="10 11" key="1">
    <citation type="submission" date="2018-09" db="EMBL/GenBank/DDBJ databases">
        <title>A high-quality reference genome of wild soybean provides a powerful tool to mine soybean genomes.</title>
        <authorList>
            <person name="Xie M."/>
            <person name="Chung C.Y.L."/>
            <person name="Li M.-W."/>
            <person name="Wong F.-L."/>
            <person name="Chan T.-F."/>
            <person name="Lam H.-M."/>
        </authorList>
    </citation>
    <scope>NUCLEOTIDE SEQUENCE [LARGE SCALE GENOMIC DNA]</scope>
    <source>
        <strain evidence="11">cv. W05</strain>
        <tissue evidence="10">Hypocotyl of etiolated seedlings</tissue>
    </source>
</reference>
<dbReference type="Proteomes" id="UP000289340">
    <property type="component" value="Chromosome 9"/>
</dbReference>
<keyword evidence="4" id="KW-0010">Activator</keyword>
<evidence type="ECO:0000256" key="8">
    <source>
        <dbReference type="SAM" id="MobiDB-lite"/>
    </source>
</evidence>
<comment type="subcellular location">
    <subcellularLocation>
        <location evidence="1">Nucleus</location>
    </subcellularLocation>
</comment>
<dbReference type="FunFam" id="3.30.730.10:FF:000001">
    <property type="entry name" value="Ethylene-responsive transcription factor 2"/>
    <property type="match status" value="1"/>
</dbReference>
<feature type="compositionally biased region" description="Low complexity" evidence="8">
    <location>
        <begin position="13"/>
        <end position="32"/>
    </location>
</feature>
<comment type="similarity">
    <text evidence="7">Belongs to the AP2/ERF transcription factor family. ERF subfamily.</text>
</comment>
<comment type="caution">
    <text evidence="10">The sequence shown here is derived from an EMBL/GenBank/DDBJ whole genome shotgun (WGS) entry which is preliminary data.</text>
</comment>
<evidence type="ECO:0000313" key="10">
    <source>
        <dbReference type="EMBL" id="RZB92836.1"/>
    </source>
</evidence>
<evidence type="ECO:0000256" key="7">
    <source>
        <dbReference type="ARBA" id="ARBA00024343"/>
    </source>
</evidence>
<feature type="region of interest" description="Disordered" evidence="8">
    <location>
        <begin position="116"/>
        <end position="154"/>
    </location>
</feature>
<dbReference type="PRINTS" id="PR00367">
    <property type="entry name" value="ETHRSPELEMNT"/>
</dbReference>
<feature type="region of interest" description="Disordered" evidence="8">
    <location>
        <begin position="1"/>
        <end position="55"/>
    </location>
</feature>
<evidence type="ECO:0000256" key="4">
    <source>
        <dbReference type="ARBA" id="ARBA00023159"/>
    </source>
</evidence>
<gene>
    <name evidence="10" type="ORF">D0Y65_024668</name>
</gene>